<evidence type="ECO:0000256" key="3">
    <source>
        <dbReference type="ARBA" id="ARBA00009677"/>
    </source>
</evidence>
<evidence type="ECO:0000256" key="8">
    <source>
        <dbReference type="SAM" id="Coils"/>
    </source>
</evidence>
<dbReference type="PROSITE" id="PS00588">
    <property type="entry name" value="FLAGELLA_BB_ROD"/>
    <property type="match status" value="1"/>
</dbReference>
<dbReference type="InterPro" id="IPR010930">
    <property type="entry name" value="Flg_bb/hook_C_dom"/>
</dbReference>
<accession>A0ABZ3IG78</accession>
<feature type="domain" description="Flagellar hook-associated protein FlgK helical" evidence="11">
    <location>
        <begin position="96"/>
        <end position="318"/>
    </location>
</feature>
<evidence type="ECO:0000256" key="2">
    <source>
        <dbReference type="ARBA" id="ARBA00004613"/>
    </source>
</evidence>
<evidence type="ECO:0000256" key="4">
    <source>
        <dbReference type="ARBA" id="ARBA00016244"/>
    </source>
</evidence>
<dbReference type="Pfam" id="PF00460">
    <property type="entry name" value="Flg_bb_rod"/>
    <property type="match status" value="1"/>
</dbReference>
<dbReference type="SUPFAM" id="SSF64518">
    <property type="entry name" value="Phase 1 flagellin"/>
    <property type="match status" value="1"/>
</dbReference>
<keyword evidence="5 7" id="KW-0964">Secreted</keyword>
<dbReference type="PRINTS" id="PR01005">
    <property type="entry name" value="FLGHOOKAP1"/>
</dbReference>
<dbReference type="PANTHER" id="PTHR30033">
    <property type="entry name" value="FLAGELLAR HOOK-ASSOCIATED PROTEIN 1"/>
    <property type="match status" value="1"/>
</dbReference>
<gene>
    <name evidence="7" type="primary">flgK</name>
    <name evidence="12" type="ORF">SPSIL_007640</name>
</gene>
<reference evidence="12" key="1">
    <citation type="submission" date="2024-05" db="EMBL/GenBank/DDBJ databases">
        <title>Isolation and characterization of Sporomusa carbonis sp. nov., a carboxydotrophic hydrogenogen in the genus of Sporomusa isolated from a charcoal burning pile.</title>
        <authorList>
            <person name="Boeer T."/>
            <person name="Rosenbaum F."/>
            <person name="Eysell L."/>
            <person name="Mueller V."/>
            <person name="Daniel R."/>
            <person name="Poehlein A."/>
        </authorList>
    </citation>
    <scope>NUCLEOTIDE SEQUENCE [LARGE SCALE GENOMIC DNA]</scope>
    <source>
        <strain evidence="12">DSM 10669</strain>
    </source>
</reference>
<dbReference type="RefSeq" id="WP_094606094.1">
    <property type="nucleotide sequence ID" value="NZ_CP155573.1"/>
</dbReference>
<evidence type="ECO:0000259" key="11">
    <source>
        <dbReference type="Pfam" id="PF22638"/>
    </source>
</evidence>
<dbReference type="InterPro" id="IPR001444">
    <property type="entry name" value="Flag_bb_rod_N"/>
</dbReference>
<dbReference type="InterPro" id="IPR019776">
    <property type="entry name" value="Flagellar_basal_body_rod_CS"/>
</dbReference>
<evidence type="ECO:0000256" key="7">
    <source>
        <dbReference type="RuleBase" id="RU362065"/>
    </source>
</evidence>
<evidence type="ECO:0000256" key="6">
    <source>
        <dbReference type="ARBA" id="ARBA00023143"/>
    </source>
</evidence>
<evidence type="ECO:0000313" key="13">
    <source>
        <dbReference type="Proteomes" id="UP000216752"/>
    </source>
</evidence>
<evidence type="ECO:0000259" key="9">
    <source>
        <dbReference type="Pfam" id="PF00460"/>
    </source>
</evidence>
<dbReference type="InterPro" id="IPR002371">
    <property type="entry name" value="FlgK"/>
</dbReference>
<name>A0ABZ3IG78_9FIRM</name>
<evidence type="ECO:0000313" key="12">
    <source>
        <dbReference type="EMBL" id="XFO64661.1"/>
    </source>
</evidence>
<keyword evidence="8" id="KW-0175">Coiled coil</keyword>
<dbReference type="Pfam" id="PF22638">
    <property type="entry name" value="FlgK_D1"/>
    <property type="match status" value="1"/>
</dbReference>
<dbReference type="Pfam" id="PF06429">
    <property type="entry name" value="Flg_bbr_C"/>
    <property type="match status" value="1"/>
</dbReference>
<proteinExistence type="inferred from homology"/>
<dbReference type="NCBIfam" id="TIGR02492">
    <property type="entry name" value="flgK_ends"/>
    <property type="match status" value="1"/>
</dbReference>
<comment type="subcellular location">
    <subcellularLocation>
        <location evidence="1 7">Bacterial flagellum</location>
    </subcellularLocation>
    <subcellularLocation>
        <location evidence="2 7">Secreted</location>
    </subcellularLocation>
</comment>
<dbReference type="PANTHER" id="PTHR30033:SF1">
    <property type="entry name" value="FLAGELLAR HOOK-ASSOCIATED PROTEIN 1"/>
    <property type="match status" value="1"/>
</dbReference>
<evidence type="ECO:0000256" key="1">
    <source>
        <dbReference type="ARBA" id="ARBA00004365"/>
    </source>
</evidence>
<feature type="domain" description="Flagellar basal body rod protein N-terminal" evidence="9">
    <location>
        <begin position="10"/>
        <end position="37"/>
    </location>
</feature>
<evidence type="ECO:0000256" key="5">
    <source>
        <dbReference type="ARBA" id="ARBA00022525"/>
    </source>
</evidence>
<feature type="coiled-coil region" evidence="8">
    <location>
        <begin position="108"/>
        <end position="166"/>
    </location>
</feature>
<protein>
    <recommendedName>
        <fullName evidence="4 7">Flagellar hook-associated protein 1</fullName>
        <shortName evidence="7">HAP1</shortName>
    </recommendedName>
</protein>
<feature type="domain" description="Flagellar basal-body/hook protein C-terminal" evidence="10">
    <location>
        <begin position="464"/>
        <end position="503"/>
    </location>
</feature>
<organism evidence="12 13">
    <name type="scientific">Sporomusa silvacetica DSM 10669</name>
    <dbReference type="NCBI Taxonomy" id="1123289"/>
    <lineage>
        <taxon>Bacteria</taxon>
        <taxon>Bacillati</taxon>
        <taxon>Bacillota</taxon>
        <taxon>Negativicutes</taxon>
        <taxon>Selenomonadales</taxon>
        <taxon>Sporomusaceae</taxon>
        <taxon>Sporomusa</taxon>
    </lineage>
</organism>
<comment type="similarity">
    <text evidence="3 7">Belongs to the flagella basal body rod proteins family.</text>
</comment>
<keyword evidence="6 7" id="KW-0975">Bacterial flagellum</keyword>
<sequence length="507" mass="53530">MASTFAGLSIANRGLSAAQVGLTVTTNNMSNIDTDGYSRQVVSQSSIGPAAVYSSSLVGSGVEVTSVDRVNSFRLNQKYWQENSAASELEVDSTYMEQIEEVFGTTETSDISSKLDSLEAELETLADDPTDTSVRAIVLSDAESFCDTLNTAAEDLESIRSDLNTEVYTAVEEINSYASQIAELNSQISTASASGASTNELEDSRDLLVDELSSLVGIDVTEADDSSYTITVDGVTLVKGDEANELECYTVTDSSSDADGMYGIRWAESGDDFDSGDSGALTGYLQMRDGSTSDSKGIVYYMNQLDEFAQTFAQAFNEGVTVTSDSETTTYSGHADGVGIDSDETTGIRFFTYDGLSSEEFVNSGSDLEDAYSNITAATISVSKDIQDDTNKIAASSTAGDESNADVLDDIIDICSDVNISGNSTATEMYNVIVATVAGDSASAASSYSSKSATATYINTSRTSVSGVSSDEETVNLTTYQSAYAASASMVSAWNELYDTTLAMVDD</sequence>
<evidence type="ECO:0000259" key="10">
    <source>
        <dbReference type="Pfam" id="PF06429"/>
    </source>
</evidence>
<dbReference type="EMBL" id="CP155573">
    <property type="protein sequence ID" value="XFO64661.1"/>
    <property type="molecule type" value="Genomic_DNA"/>
</dbReference>
<dbReference type="InterPro" id="IPR053927">
    <property type="entry name" value="FlgK_helical"/>
</dbReference>
<dbReference type="Proteomes" id="UP000216752">
    <property type="component" value="Chromosome"/>
</dbReference>
<keyword evidence="13" id="KW-1185">Reference proteome</keyword>